<dbReference type="Proteomes" id="UP001062846">
    <property type="component" value="Chromosome 13"/>
</dbReference>
<gene>
    <name evidence="1" type="ORF">RHMOL_Rhmol13G0168900</name>
</gene>
<keyword evidence="2" id="KW-1185">Reference proteome</keyword>
<name>A0ACC0L855_RHOML</name>
<protein>
    <submittedName>
        <fullName evidence="1">Uncharacterized protein</fullName>
    </submittedName>
</protein>
<comment type="caution">
    <text evidence="1">The sequence shown here is derived from an EMBL/GenBank/DDBJ whole genome shotgun (WGS) entry which is preliminary data.</text>
</comment>
<evidence type="ECO:0000313" key="2">
    <source>
        <dbReference type="Proteomes" id="UP001062846"/>
    </source>
</evidence>
<proteinExistence type="predicted"/>
<dbReference type="EMBL" id="CM046400">
    <property type="protein sequence ID" value="KAI8524701.1"/>
    <property type="molecule type" value="Genomic_DNA"/>
</dbReference>
<sequence>MNDVKQFLIDQGSSTEVMYYDDLFKKLNLLESALQLAEVPQIDFNGDPVWLLGLIFLPVMVGSKMLSIEFVVANVPSPYVAGRT</sequence>
<organism evidence="1 2">
    <name type="scientific">Rhododendron molle</name>
    <name type="common">Chinese azalea</name>
    <name type="synonym">Azalea mollis</name>
    <dbReference type="NCBI Taxonomy" id="49168"/>
    <lineage>
        <taxon>Eukaryota</taxon>
        <taxon>Viridiplantae</taxon>
        <taxon>Streptophyta</taxon>
        <taxon>Embryophyta</taxon>
        <taxon>Tracheophyta</taxon>
        <taxon>Spermatophyta</taxon>
        <taxon>Magnoliopsida</taxon>
        <taxon>eudicotyledons</taxon>
        <taxon>Gunneridae</taxon>
        <taxon>Pentapetalae</taxon>
        <taxon>asterids</taxon>
        <taxon>Ericales</taxon>
        <taxon>Ericaceae</taxon>
        <taxon>Ericoideae</taxon>
        <taxon>Rhodoreae</taxon>
        <taxon>Rhododendron</taxon>
    </lineage>
</organism>
<evidence type="ECO:0000313" key="1">
    <source>
        <dbReference type="EMBL" id="KAI8524701.1"/>
    </source>
</evidence>
<reference evidence="1" key="1">
    <citation type="submission" date="2022-02" db="EMBL/GenBank/DDBJ databases">
        <title>Plant Genome Project.</title>
        <authorList>
            <person name="Zhang R.-G."/>
        </authorList>
    </citation>
    <scope>NUCLEOTIDE SEQUENCE</scope>
    <source>
        <strain evidence="1">AT1</strain>
    </source>
</reference>
<accession>A0ACC0L855</accession>